<organism evidence="2">
    <name type="scientific">Ananas comosus var. bracteatus</name>
    <name type="common">red pineapple</name>
    <dbReference type="NCBI Taxonomy" id="296719"/>
    <lineage>
        <taxon>Eukaryota</taxon>
        <taxon>Viridiplantae</taxon>
        <taxon>Streptophyta</taxon>
        <taxon>Embryophyta</taxon>
        <taxon>Tracheophyta</taxon>
        <taxon>Spermatophyta</taxon>
        <taxon>Magnoliopsida</taxon>
        <taxon>Liliopsida</taxon>
        <taxon>Poales</taxon>
        <taxon>Bromeliaceae</taxon>
        <taxon>Bromelioideae</taxon>
        <taxon>Ananas</taxon>
    </lineage>
</organism>
<dbReference type="CDD" id="cd01650">
    <property type="entry name" value="RT_nLTR_like"/>
    <property type="match status" value="1"/>
</dbReference>
<sequence>MIGGLKVRKCIAISRIAFSALVYRYKHHAVPVQQAAGSAAAWQQGYFGLFTSFTHLYPPSSTPGPLQMVLELRERSLHLLHSLSLGFSLSLQGSRRFAPQDCDLVELILGTPLDYLEPSTRCMAGLCTCRILLPLVPGRDNELLKTFTDEEIHSTLLSMGRGKASASDGFHTEFYIKYWDILSHDLCLALRYFQSESSLPHPWGQSFITLIPKKPNPSRVSDFRPISLCNVCYRLLAKLLVNRMKPLLPNLISPKQSAFVSGRSISTNTWMAQEIIHTLQTKKTDTPYMLIKIDIEKTFDRLSWAAILSLCLVGG</sequence>
<accession>A0A6V7PQV4</accession>
<dbReference type="Pfam" id="PF00078">
    <property type="entry name" value="RVT_1"/>
    <property type="match status" value="1"/>
</dbReference>
<dbReference type="SUPFAM" id="SSF56672">
    <property type="entry name" value="DNA/RNA polymerases"/>
    <property type="match status" value="1"/>
</dbReference>
<dbReference type="InterPro" id="IPR043502">
    <property type="entry name" value="DNA/RNA_pol_sf"/>
</dbReference>
<protein>
    <recommendedName>
        <fullName evidence="1">Reverse transcriptase domain-containing protein</fullName>
    </recommendedName>
</protein>
<dbReference type="PANTHER" id="PTHR19446">
    <property type="entry name" value="REVERSE TRANSCRIPTASES"/>
    <property type="match status" value="1"/>
</dbReference>
<dbReference type="AlphaFoldDB" id="A0A6V7PQV4"/>
<reference evidence="2" key="1">
    <citation type="submission" date="2020-07" db="EMBL/GenBank/DDBJ databases">
        <authorList>
            <person name="Lin J."/>
        </authorList>
    </citation>
    <scope>NUCLEOTIDE SEQUENCE</scope>
</reference>
<gene>
    <name evidence="2" type="ORF">CB5_LOCUS16249</name>
</gene>
<evidence type="ECO:0000313" key="2">
    <source>
        <dbReference type="EMBL" id="CAD1833038.1"/>
    </source>
</evidence>
<evidence type="ECO:0000259" key="1">
    <source>
        <dbReference type="Pfam" id="PF00078"/>
    </source>
</evidence>
<name>A0A6V7PQV4_ANACO</name>
<proteinExistence type="predicted"/>
<dbReference type="EMBL" id="LR862150">
    <property type="protein sequence ID" value="CAD1833038.1"/>
    <property type="molecule type" value="Genomic_DNA"/>
</dbReference>
<feature type="domain" description="Reverse transcriptase" evidence="1">
    <location>
        <begin position="211"/>
        <end position="308"/>
    </location>
</feature>
<dbReference type="InterPro" id="IPR000477">
    <property type="entry name" value="RT_dom"/>
</dbReference>